<accession>B8B1Q5</accession>
<keyword evidence="3" id="KW-1185">Reference proteome</keyword>
<evidence type="ECO:0000313" key="2">
    <source>
        <dbReference type="EMBL" id="EEC80570.1"/>
    </source>
</evidence>
<sequence>MPNRKAAARPPPGRRPRRARRRSAPSTTTLSLRALSRRQAGVIKAADIVVVKAADVVEAAAVVVVSAGNVPAAGRLLTTIRHHPLRTLPLPLATPLLGHLLSRRRVREAASIIHWLCRPDSPQRPNSATFTFAVAAGGHNSDNGDQASVARQRPARRRRTGPA</sequence>
<name>B8B1Q5_ORYSI</name>
<proteinExistence type="predicted"/>
<feature type="region of interest" description="Disordered" evidence="1">
    <location>
        <begin position="1"/>
        <end position="29"/>
    </location>
</feature>
<dbReference type="AlphaFoldDB" id="B8B1Q5"/>
<evidence type="ECO:0000313" key="3">
    <source>
        <dbReference type="Proteomes" id="UP000007015"/>
    </source>
</evidence>
<reference evidence="2 3" key="1">
    <citation type="journal article" date="2005" name="PLoS Biol.">
        <title>The genomes of Oryza sativa: a history of duplications.</title>
        <authorList>
            <person name="Yu J."/>
            <person name="Wang J."/>
            <person name="Lin W."/>
            <person name="Li S."/>
            <person name="Li H."/>
            <person name="Zhou J."/>
            <person name="Ni P."/>
            <person name="Dong W."/>
            <person name="Hu S."/>
            <person name="Zeng C."/>
            <person name="Zhang J."/>
            <person name="Zhang Y."/>
            <person name="Li R."/>
            <person name="Xu Z."/>
            <person name="Li S."/>
            <person name="Li X."/>
            <person name="Zheng H."/>
            <person name="Cong L."/>
            <person name="Lin L."/>
            <person name="Yin J."/>
            <person name="Geng J."/>
            <person name="Li G."/>
            <person name="Shi J."/>
            <person name="Liu J."/>
            <person name="Lv H."/>
            <person name="Li J."/>
            <person name="Wang J."/>
            <person name="Deng Y."/>
            <person name="Ran L."/>
            <person name="Shi X."/>
            <person name="Wang X."/>
            <person name="Wu Q."/>
            <person name="Li C."/>
            <person name="Ren X."/>
            <person name="Wang J."/>
            <person name="Wang X."/>
            <person name="Li D."/>
            <person name="Liu D."/>
            <person name="Zhang X."/>
            <person name="Ji Z."/>
            <person name="Zhao W."/>
            <person name="Sun Y."/>
            <person name="Zhang Z."/>
            <person name="Bao J."/>
            <person name="Han Y."/>
            <person name="Dong L."/>
            <person name="Ji J."/>
            <person name="Chen P."/>
            <person name="Wu S."/>
            <person name="Liu J."/>
            <person name="Xiao Y."/>
            <person name="Bu D."/>
            <person name="Tan J."/>
            <person name="Yang L."/>
            <person name="Ye C."/>
            <person name="Zhang J."/>
            <person name="Xu J."/>
            <person name="Zhou Y."/>
            <person name="Yu Y."/>
            <person name="Zhang B."/>
            <person name="Zhuang S."/>
            <person name="Wei H."/>
            <person name="Liu B."/>
            <person name="Lei M."/>
            <person name="Yu H."/>
            <person name="Li Y."/>
            <person name="Xu H."/>
            <person name="Wei S."/>
            <person name="He X."/>
            <person name="Fang L."/>
            <person name="Zhang Z."/>
            <person name="Zhang Y."/>
            <person name="Huang X."/>
            <person name="Su Z."/>
            <person name="Tong W."/>
            <person name="Li J."/>
            <person name="Tong Z."/>
            <person name="Li S."/>
            <person name="Ye J."/>
            <person name="Wang L."/>
            <person name="Fang L."/>
            <person name="Lei T."/>
            <person name="Chen C."/>
            <person name="Chen H."/>
            <person name="Xu Z."/>
            <person name="Li H."/>
            <person name="Huang H."/>
            <person name="Zhang F."/>
            <person name="Xu H."/>
            <person name="Li N."/>
            <person name="Zhao C."/>
            <person name="Li S."/>
            <person name="Dong L."/>
            <person name="Huang Y."/>
            <person name="Li L."/>
            <person name="Xi Y."/>
            <person name="Qi Q."/>
            <person name="Li W."/>
            <person name="Zhang B."/>
            <person name="Hu W."/>
            <person name="Zhang Y."/>
            <person name="Tian X."/>
            <person name="Jiao Y."/>
            <person name="Liang X."/>
            <person name="Jin J."/>
            <person name="Gao L."/>
            <person name="Zheng W."/>
            <person name="Hao B."/>
            <person name="Liu S."/>
            <person name="Wang W."/>
            <person name="Yuan L."/>
            <person name="Cao M."/>
            <person name="McDermott J."/>
            <person name="Samudrala R."/>
            <person name="Wang J."/>
            <person name="Wong G.K."/>
            <person name="Yang H."/>
        </authorList>
    </citation>
    <scope>NUCLEOTIDE SEQUENCE [LARGE SCALE GENOMIC DNA]</scope>
    <source>
        <strain evidence="3">cv. 93-11</strain>
    </source>
</reference>
<dbReference type="Proteomes" id="UP000007015">
    <property type="component" value="Chromosome 6"/>
</dbReference>
<protein>
    <submittedName>
        <fullName evidence="2">Uncharacterized protein</fullName>
    </submittedName>
</protein>
<feature type="compositionally biased region" description="Basic residues" evidence="1">
    <location>
        <begin position="153"/>
        <end position="163"/>
    </location>
</feature>
<gene>
    <name evidence="2" type="ORF">OsI_22895</name>
</gene>
<dbReference type="HOGENOM" id="CLU_138203_0_0_1"/>
<organism evidence="2 3">
    <name type="scientific">Oryza sativa subsp. indica</name>
    <name type="common">Rice</name>
    <dbReference type="NCBI Taxonomy" id="39946"/>
    <lineage>
        <taxon>Eukaryota</taxon>
        <taxon>Viridiplantae</taxon>
        <taxon>Streptophyta</taxon>
        <taxon>Embryophyta</taxon>
        <taxon>Tracheophyta</taxon>
        <taxon>Spermatophyta</taxon>
        <taxon>Magnoliopsida</taxon>
        <taxon>Liliopsida</taxon>
        <taxon>Poales</taxon>
        <taxon>Poaceae</taxon>
        <taxon>BOP clade</taxon>
        <taxon>Oryzoideae</taxon>
        <taxon>Oryzeae</taxon>
        <taxon>Oryzinae</taxon>
        <taxon>Oryza</taxon>
        <taxon>Oryza sativa</taxon>
    </lineage>
</organism>
<dbReference type="STRING" id="39946.B8B1Q5"/>
<feature type="region of interest" description="Disordered" evidence="1">
    <location>
        <begin position="135"/>
        <end position="163"/>
    </location>
</feature>
<feature type="compositionally biased region" description="Basic residues" evidence="1">
    <location>
        <begin position="12"/>
        <end position="23"/>
    </location>
</feature>
<dbReference type="Gramene" id="BGIOSGA021283-TA">
    <property type="protein sequence ID" value="BGIOSGA021283-PA"/>
    <property type="gene ID" value="BGIOSGA021283"/>
</dbReference>
<dbReference type="EMBL" id="CM000131">
    <property type="protein sequence ID" value="EEC80570.1"/>
    <property type="molecule type" value="Genomic_DNA"/>
</dbReference>
<evidence type="ECO:0000256" key="1">
    <source>
        <dbReference type="SAM" id="MobiDB-lite"/>
    </source>
</evidence>